<dbReference type="Gene3D" id="3.20.20.450">
    <property type="entry name" value="EAL domain"/>
    <property type="match status" value="1"/>
</dbReference>
<dbReference type="SUPFAM" id="SSF141868">
    <property type="entry name" value="EAL domain-like"/>
    <property type="match status" value="1"/>
</dbReference>
<comment type="caution">
    <text evidence="3">The sequence shown here is derived from an EMBL/GenBank/DDBJ whole genome shotgun (WGS) entry which is preliminary data.</text>
</comment>
<dbReference type="AlphaFoldDB" id="A0A4U1BGA4"/>
<dbReference type="OrthoDB" id="9812358at2"/>
<dbReference type="Proteomes" id="UP000305674">
    <property type="component" value="Unassembled WGS sequence"/>
</dbReference>
<feature type="transmembrane region" description="Helical" evidence="1">
    <location>
        <begin position="229"/>
        <end position="249"/>
    </location>
</feature>
<sequence>MIQIRWQLGRYLRHGWQWFILIQLACLLGVLLAGGLALSQRLDDRVDAVVDTTENYLSSGIEALARLGQTLDPGVCDATTEFRLTEAAIHSEVFDHFAYLSDEGGYCRSATNPLYPIQVGQLMSRHPGPLWLAFDDSTLTPYQLFVQQMAPGHYLVGMAKSAHLLEKLLSSRDRDFIGQMSIRVDGRLFYAQDRLDSVPWLSLQRTRSLERVSAQVVGLPLCDSHWRRWLSYSLPLSLALGLVLPALIIRHHSHKGVLVDDLTTALKRGEIAPVFQPIVDGGSGRVRGFEMMARWHHPNLGQITPDTFIPIMERHGLLDSLLTSLADQARGKLPDATYLSINLSGEQLTHGLRDPISFLLEICHRLRIGADRLMVEITERQALDYDCPQLQETLALLRHTGFKLAFDDFGTGYNGIACLRTFSPDVIKIDKSYVQTINGEAIQRPVLEAIIQLSRQMGVEVIAEGVETEAQRRFLLDRGVTSMQGYLFGRPARWHDSCPLPQPAIA</sequence>
<keyword evidence="1" id="KW-1133">Transmembrane helix</keyword>
<dbReference type="CDD" id="cd01948">
    <property type="entry name" value="EAL"/>
    <property type="match status" value="1"/>
</dbReference>
<gene>
    <name evidence="3" type="ORF">FCL40_10400</name>
</gene>
<reference evidence="3 4" key="1">
    <citation type="submission" date="2019-04" db="EMBL/GenBank/DDBJ databases">
        <authorList>
            <person name="Hwang J.C."/>
        </authorList>
    </citation>
    <scope>NUCLEOTIDE SEQUENCE [LARGE SCALE GENOMIC DNA]</scope>
    <source>
        <strain evidence="3 4">IMCC35001</strain>
    </source>
</reference>
<feature type="domain" description="EAL" evidence="2">
    <location>
        <begin position="255"/>
        <end position="505"/>
    </location>
</feature>
<dbReference type="InterPro" id="IPR001633">
    <property type="entry name" value="EAL_dom"/>
</dbReference>
<accession>A0A4U1BGA4</accession>
<dbReference type="EMBL" id="SWCI01000005">
    <property type="protein sequence ID" value="TKB49041.1"/>
    <property type="molecule type" value="Genomic_DNA"/>
</dbReference>
<keyword evidence="1" id="KW-0472">Membrane</keyword>
<organism evidence="3 4">
    <name type="scientific">Ferrimonas sediminicola</name>
    <dbReference type="NCBI Taxonomy" id="2569538"/>
    <lineage>
        <taxon>Bacteria</taxon>
        <taxon>Pseudomonadati</taxon>
        <taxon>Pseudomonadota</taxon>
        <taxon>Gammaproteobacteria</taxon>
        <taxon>Alteromonadales</taxon>
        <taxon>Ferrimonadaceae</taxon>
        <taxon>Ferrimonas</taxon>
    </lineage>
</organism>
<proteinExistence type="predicted"/>
<dbReference type="PANTHER" id="PTHR33121">
    <property type="entry name" value="CYCLIC DI-GMP PHOSPHODIESTERASE PDEF"/>
    <property type="match status" value="1"/>
</dbReference>
<feature type="transmembrane region" description="Helical" evidence="1">
    <location>
        <begin position="16"/>
        <end position="38"/>
    </location>
</feature>
<dbReference type="InterPro" id="IPR035919">
    <property type="entry name" value="EAL_sf"/>
</dbReference>
<evidence type="ECO:0000313" key="3">
    <source>
        <dbReference type="EMBL" id="TKB49041.1"/>
    </source>
</evidence>
<dbReference type="RefSeq" id="WP_136853233.1">
    <property type="nucleotide sequence ID" value="NZ_SWCI01000005.1"/>
</dbReference>
<dbReference type="SMART" id="SM00052">
    <property type="entry name" value="EAL"/>
    <property type="match status" value="1"/>
</dbReference>
<name>A0A4U1BGA4_9GAMM</name>
<protein>
    <submittedName>
        <fullName evidence="3">EAL domain-containing protein</fullName>
    </submittedName>
</protein>
<evidence type="ECO:0000313" key="4">
    <source>
        <dbReference type="Proteomes" id="UP000305674"/>
    </source>
</evidence>
<evidence type="ECO:0000256" key="1">
    <source>
        <dbReference type="SAM" id="Phobius"/>
    </source>
</evidence>
<dbReference type="PANTHER" id="PTHR33121:SF79">
    <property type="entry name" value="CYCLIC DI-GMP PHOSPHODIESTERASE PDED-RELATED"/>
    <property type="match status" value="1"/>
</dbReference>
<dbReference type="Pfam" id="PF00563">
    <property type="entry name" value="EAL"/>
    <property type="match status" value="1"/>
</dbReference>
<dbReference type="GO" id="GO:0071111">
    <property type="term" value="F:cyclic-guanylate-specific phosphodiesterase activity"/>
    <property type="evidence" value="ECO:0007669"/>
    <property type="project" value="InterPro"/>
</dbReference>
<keyword evidence="1" id="KW-0812">Transmembrane</keyword>
<dbReference type="PROSITE" id="PS50883">
    <property type="entry name" value="EAL"/>
    <property type="match status" value="1"/>
</dbReference>
<dbReference type="InterPro" id="IPR050706">
    <property type="entry name" value="Cyclic-di-GMP_PDE-like"/>
</dbReference>
<evidence type="ECO:0000259" key="2">
    <source>
        <dbReference type="PROSITE" id="PS50883"/>
    </source>
</evidence>
<keyword evidence="4" id="KW-1185">Reference proteome</keyword>